<feature type="region of interest" description="Disordered" evidence="3">
    <location>
        <begin position="88"/>
        <end position="109"/>
    </location>
</feature>
<keyword evidence="5" id="KW-1185">Reference proteome</keyword>
<name>A0ABM3R1Z8_SPIOL</name>
<gene>
    <name evidence="6" type="primary">LOC130464206</name>
</gene>
<dbReference type="GeneID" id="130464206"/>
<reference evidence="5" key="1">
    <citation type="journal article" date="2021" name="Nat. Commun.">
        <title>Genomic analyses provide insights into spinach domestication and the genetic basis of agronomic traits.</title>
        <authorList>
            <person name="Cai X."/>
            <person name="Sun X."/>
            <person name="Xu C."/>
            <person name="Sun H."/>
            <person name="Wang X."/>
            <person name="Ge C."/>
            <person name="Zhang Z."/>
            <person name="Wang Q."/>
            <person name="Fei Z."/>
            <person name="Jiao C."/>
            <person name="Wang Q."/>
        </authorList>
    </citation>
    <scope>NUCLEOTIDE SEQUENCE [LARGE SCALE GENOMIC DNA]</scope>
    <source>
        <strain evidence="5">cv. Varoflay</strain>
    </source>
</reference>
<sequence length="237" mass="27196">MTSSRIEIIKPPAEEPASCAHQFQSTISASGVDEKIKVILNLLEDDDDNSPLKNAEISLRKKQTMKKAVQDLYISYRSLAEKYESLKSSSSPSSMKYMDDSQLETTDSNPESIVEDVDIDCEGTMTDIENIKRSSNNLVPKDGCSIRPEMVWSDGVKLKFSKLVEENTQLQVELIRRNSEKRETIIKLQNQVRMLRVENDRLQRTLSYFDRNKQHIQESSPRRKSILIDKFFRGCSP</sequence>
<evidence type="ECO:0000313" key="6">
    <source>
        <dbReference type="RefSeq" id="XP_056689645.1"/>
    </source>
</evidence>
<dbReference type="Pfam" id="PF07765">
    <property type="entry name" value="KIP1"/>
    <property type="match status" value="1"/>
</dbReference>
<evidence type="ECO:0000259" key="4">
    <source>
        <dbReference type="Pfam" id="PF07765"/>
    </source>
</evidence>
<protein>
    <submittedName>
        <fullName evidence="6">Uncharacterized protein isoform X1</fullName>
    </submittedName>
</protein>
<evidence type="ECO:0000256" key="3">
    <source>
        <dbReference type="SAM" id="MobiDB-lite"/>
    </source>
</evidence>
<accession>A0ABM3R1Z8</accession>
<evidence type="ECO:0000256" key="1">
    <source>
        <dbReference type="ARBA" id="ARBA00023054"/>
    </source>
</evidence>
<proteinExistence type="predicted"/>
<dbReference type="RefSeq" id="XP_056689645.1">
    <property type="nucleotide sequence ID" value="XM_056833667.1"/>
</dbReference>
<feature type="domain" description="NAB" evidence="4">
    <location>
        <begin position="30"/>
        <end position="84"/>
    </location>
</feature>
<evidence type="ECO:0000313" key="5">
    <source>
        <dbReference type="Proteomes" id="UP000813463"/>
    </source>
</evidence>
<feature type="coiled-coil region" evidence="2">
    <location>
        <begin position="178"/>
        <end position="205"/>
    </location>
</feature>
<organism evidence="5 6">
    <name type="scientific">Spinacia oleracea</name>
    <name type="common">Spinach</name>
    <dbReference type="NCBI Taxonomy" id="3562"/>
    <lineage>
        <taxon>Eukaryota</taxon>
        <taxon>Viridiplantae</taxon>
        <taxon>Streptophyta</taxon>
        <taxon>Embryophyta</taxon>
        <taxon>Tracheophyta</taxon>
        <taxon>Spermatophyta</taxon>
        <taxon>Magnoliopsida</taxon>
        <taxon>eudicotyledons</taxon>
        <taxon>Gunneridae</taxon>
        <taxon>Pentapetalae</taxon>
        <taxon>Caryophyllales</taxon>
        <taxon>Chenopodiaceae</taxon>
        <taxon>Chenopodioideae</taxon>
        <taxon>Anserineae</taxon>
        <taxon>Spinacia</taxon>
    </lineage>
</organism>
<dbReference type="InterPro" id="IPR011684">
    <property type="entry name" value="NAB"/>
</dbReference>
<evidence type="ECO:0000256" key="2">
    <source>
        <dbReference type="SAM" id="Coils"/>
    </source>
</evidence>
<reference evidence="6" key="2">
    <citation type="submission" date="2025-08" db="UniProtKB">
        <authorList>
            <consortium name="RefSeq"/>
        </authorList>
    </citation>
    <scope>IDENTIFICATION</scope>
    <source>
        <tissue evidence="6">Leaf</tissue>
    </source>
</reference>
<keyword evidence="1 2" id="KW-0175">Coiled coil</keyword>
<dbReference type="Proteomes" id="UP000813463">
    <property type="component" value="Chromosome 6"/>
</dbReference>